<dbReference type="PDB" id="7SQC">
    <property type="method" value="EM"/>
    <property type="resolution" value="3.80 A"/>
    <property type="chains" value="X0/X1/X2/X3=1-1138"/>
</dbReference>
<feature type="region of interest" description="Disordered" evidence="4">
    <location>
        <begin position="1"/>
        <end position="45"/>
    </location>
</feature>
<dbReference type="GO" id="GO:0005509">
    <property type="term" value="F:calcium ion binding"/>
    <property type="evidence" value="ECO:0007669"/>
    <property type="project" value="InterPro"/>
</dbReference>
<feature type="compositionally biased region" description="Low complexity" evidence="4">
    <location>
        <begin position="439"/>
        <end position="450"/>
    </location>
</feature>
<feature type="compositionally biased region" description="Gly residues" evidence="4">
    <location>
        <begin position="1124"/>
        <end position="1138"/>
    </location>
</feature>
<dbReference type="PANTHER" id="PTHR46652">
    <property type="entry name" value="LEUCINE-RICH REPEAT AND IQ DOMAIN-CONTAINING PROTEIN 1-RELATED"/>
    <property type="match status" value="1"/>
</dbReference>
<gene>
    <name evidence="6" type="ORF">CHLRE_14g618750v5</name>
</gene>
<proteinExistence type="evidence at protein level"/>
<evidence type="ECO:0000313" key="7">
    <source>
        <dbReference type="Proteomes" id="UP000006906"/>
    </source>
</evidence>
<comment type="subcellular location">
    <subcellularLocation>
        <location evidence="1">Cytoplasm</location>
        <location evidence="1">Cytoskeleton</location>
        <location evidence="1">Cilium axoneme</location>
    </subcellularLocation>
</comment>
<dbReference type="PROSITE" id="PS50222">
    <property type="entry name" value="EF_HAND_2"/>
    <property type="match status" value="1"/>
</dbReference>
<dbReference type="EMDB" id="EMD-25381"/>
<dbReference type="SUPFAM" id="SSF52058">
    <property type="entry name" value="L domain-like"/>
    <property type="match status" value="1"/>
</dbReference>
<accession>A0A2K3CXT1</accession>
<reference evidence="9" key="3">
    <citation type="journal article" date="2022" name="Nat. Struct. Mol. Biol.">
        <title>Ciliary central apparatus structure reveals mechanisms of microtubule patterning.</title>
        <authorList>
            <person name="Gui M."/>
            <person name="Wang X."/>
            <person name="Dutcher S.K."/>
            <person name="Brown A."/>
            <person name="Zhang R."/>
        </authorList>
    </citation>
    <scope>STRUCTURE BY ELECTRON MICROSCOPY (3.80 ANGSTROMS)</scope>
</reference>
<dbReference type="Pfam" id="PF13855">
    <property type="entry name" value="LRR_8"/>
    <property type="match status" value="1"/>
</dbReference>
<dbReference type="GeneID" id="5715863"/>
<dbReference type="EMDB" id="EMD-24207"/>
<feature type="compositionally biased region" description="Acidic residues" evidence="4">
    <location>
        <begin position="1065"/>
        <end position="1084"/>
    </location>
</feature>
<dbReference type="KEGG" id="cre:CHLRE_14g618750v5"/>
<evidence type="ECO:0007829" key="8">
    <source>
        <dbReference type="PDB" id="7N6G"/>
    </source>
</evidence>
<evidence type="ECO:0000256" key="3">
    <source>
        <dbReference type="ARBA" id="ARBA00022737"/>
    </source>
</evidence>
<dbReference type="Gramene" id="PNW73098">
    <property type="protein sequence ID" value="PNW73098"/>
    <property type="gene ID" value="CHLRE_14g618750v5"/>
</dbReference>
<dbReference type="SMART" id="SM00365">
    <property type="entry name" value="LRR_SD22"/>
    <property type="match status" value="5"/>
</dbReference>
<name>A0A2K3CXT1_CHLRE</name>
<dbReference type="Gene3D" id="3.10.620.30">
    <property type="match status" value="1"/>
</dbReference>
<dbReference type="SMART" id="SM00460">
    <property type="entry name" value="TGc"/>
    <property type="match status" value="1"/>
</dbReference>
<reference evidence="8" key="2">
    <citation type="journal article" date="2022" name="Nat. Struct. Mol. Biol.">
        <title>Cryo-EM structure of an active central apparatus.</title>
        <authorList>
            <person name="Han L."/>
            <person name="Rao Q."/>
            <person name="Yang R."/>
            <person name="Wang Y."/>
            <person name="Chai P."/>
            <person name="Xiong Y."/>
            <person name="Zhang K."/>
        </authorList>
    </citation>
    <scope>STRUCTURE BY ELECTRON MICROSCOPY (3.60 ANGSTROMS)</scope>
</reference>
<dbReference type="InterPro" id="IPR002048">
    <property type="entry name" value="EF_hand_dom"/>
</dbReference>
<dbReference type="ExpressionAtlas" id="A0A2K3CXT1">
    <property type="expression patterns" value="baseline"/>
</dbReference>
<dbReference type="AlphaFoldDB" id="A0A2K3CXT1"/>
<dbReference type="Gene3D" id="1.10.238.10">
    <property type="entry name" value="EF-hand"/>
    <property type="match status" value="1"/>
</dbReference>
<feature type="compositionally biased region" description="Low complexity" evidence="4">
    <location>
        <begin position="459"/>
        <end position="472"/>
    </location>
</feature>
<dbReference type="Proteomes" id="UP000006906">
    <property type="component" value="Chromosome 14"/>
</dbReference>
<evidence type="ECO:0000259" key="5">
    <source>
        <dbReference type="PROSITE" id="PS50222"/>
    </source>
</evidence>
<feature type="compositionally biased region" description="Acidic residues" evidence="4">
    <location>
        <begin position="1094"/>
        <end position="1106"/>
    </location>
</feature>
<dbReference type="PROSITE" id="PS51450">
    <property type="entry name" value="LRR"/>
    <property type="match status" value="5"/>
</dbReference>
<evidence type="ECO:0000256" key="2">
    <source>
        <dbReference type="ARBA" id="ARBA00022614"/>
    </source>
</evidence>
<dbReference type="PDB" id="7N6G">
    <property type="method" value="EM"/>
    <property type="resolution" value="3.60 A"/>
    <property type="chains" value="6E/6F=1-1138"/>
</dbReference>
<keyword evidence="2" id="KW-0433">Leucine-rich repeat</keyword>
<protein>
    <recommendedName>
        <fullName evidence="5">EF-hand domain-containing protein</fullName>
    </recommendedName>
</protein>
<dbReference type="EMBL" id="CM008975">
    <property type="protein sequence ID" value="PNW73098.1"/>
    <property type="molecule type" value="Genomic_DNA"/>
</dbReference>
<dbReference type="STRING" id="3055.A0A2K3CXT1"/>
<dbReference type="RefSeq" id="XP_042916809.1">
    <property type="nucleotide sequence ID" value="XM_043070136.1"/>
</dbReference>
<dbReference type="OrthoDB" id="1517790at2759"/>
<feature type="region of interest" description="Disordered" evidence="4">
    <location>
        <begin position="419"/>
        <end position="472"/>
    </location>
</feature>
<dbReference type="Gene3D" id="3.80.10.10">
    <property type="entry name" value="Ribonuclease Inhibitor"/>
    <property type="match status" value="2"/>
</dbReference>
<evidence type="ECO:0000256" key="4">
    <source>
        <dbReference type="SAM" id="MobiDB-lite"/>
    </source>
</evidence>
<dbReference type="GO" id="GO:0005930">
    <property type="term" value="C:axoneme"/>
    <property type="evidence" value="ECO:0007669"/>
    <property type="project" value="UniProtKB-SubCell"/>
</dbReference>
<dbReference type="PANTHER" id="PTHR46652:SF8">
    <property type="entry name" value="LEUCINE RICH REPEAT CONTAINING 23"/>
    <property type="match status" value="1"/>
</dbReference>
<dbReference type="PaxDb" id="3055-EDP09577"/>
<dbReference type="SUPFAM" id="SSF54001">
    <property type="entry name" value="Cysteine proteinases"/>
    <property type="match status" value="1"/>
</dbReference>
<evidence type="ECO:0000256" key="1">
    <source>
        <dbReference type="ARBA" id="ARBA00004430"/>
    </source>
</evidence>
<reference evidence="6 7" key="1">
    <citation type="journal article" date="2007" name="Science">
        <title>The Chlamydomonas genome reveals the evolution of key animal and plant functions.</title>
        <authorList>
            <person name="Merchant S.S."/>
            <person name="Prochnik S.E."/>
            <person name="Vallon O."/>
            <person name="Harris E.H."/>
            <person name="Karpowicz S.J."/>
            <person name="Witman G.B."/>
            <person name="Terry A."/>
            <person name="Salamov A."/>
            <person name="Fritz-Laylin L.K."/>
            <person name="Marechal-Drouard L."/>
            <person name="Marshall W.F."/>
            <person name="Qu L.H."/>
            <person name="Nelson D.R."/>
            <person name="Sanderfoot A.A."/>
            <person name="Spalding M.H."/>
            <person name="Kapitonov V.V."/>
            <person name="Ren Q."/>
            <person name="Ferris P."/>
            <person name="Lindquist E."/>
            <person name="Shapiro H."/>
            <person name="Lucas S.M."/>
            <person name="Grimwood J."/>
            <person name="Schmutz J."/>
            <person name="Cardol P."/>
            <person name="Cerutti H."/>
            <person name="Chanfreau G."/>
            <person name="Chen C.L."/>
            <person name="Cognat V."/>
            <person name="Croft M.T."/>
            <person name="Dent R."/>
            <person name="Dutcher S."/>
            <person name="Fernandez E."/>
            <person name="Fukuzawa H."/>
            <person name="Gonzalez-Ballester D."/>
            <person name="Gonzalez-Halphen D."/>
            <person name="Hallmann A."/>
            <person name="Hanikenne M."/>
            <person name="Hippler M."/>
            <person name="Inwood W."/>
            <person name="Jabbari K."/>
            <person name="Kalanon M."/>
            <person name="Kuras R."/>
            <person name="Lefebvre P.A."/>
            <person name="Lemaire S.D."/>
            <person name="Lobanov A.V."/>
            <person name="Lohr M."/>
            <person name="Manuell A."/>
            <person name="Meier I."/>
            <person name="Mets L."/>
            <person name="Mittag M."/>
            <person name="Mittelmeier T."/>
            <person name="Moroney J.V."/>
            <person name="Moseley J."/>
            <person name="Napoli C."/>
            <person name="Nedelcu A.M."/>
            <person name="Niyogi K."/>
            <person name="Novoselov S.V."/>
            <person name="Paulsen I.T."/>
            <person name="Pazour G."/>
            <person name="Purton S."/>
            <person name="Ral J.P."/>
            <person name="Riano-Pachon D.M."/>
            <person name="Riekhof W."/>
            <person name="Rymarquis L."/>
            <person name="Schroda M."/>
            <person name="Stern D."/>
            <person name="Umen J."/>
            <person name="Willows R."/>
            <person name="Wilson N."/>
            <person name="Zimmer S.L."/>
            <person name="Allmer J."/>
            <person name="Balk J."/>
            <person name="Bisova K."/>
            <person name="Chen C.J."/>
            <person name="Elias M."/>
            <person name="Gendler K."/>
            <person name="Hauser C."/>
            <person name="Lamb M.R."/>
            <person name="Ledford H."/>
            <person name="Long J.C."/>
            <person name="Minagawa J."/>
            <person name="Page M.D."/>
            <person name="Pan J."/>
            <person name="Pootakham W."/>
            <person name="Roje S."/>
            <person name="Rose A."/>
            <person name="Stahlberg E."/>
            <person name="Terauchi A.M."/>
            <person name="Yang P."/>
            <person name="Ball S."/>
            <person name="Bowler C."/>
            <person name="Dieckmann C.L."/>
            <person name="Gladyshev V.N."/>
            <person name="Green P."/>
            <person name="Jorgensen R."/>
            <person name="Mayfield S."/>
            <person name="Mueller-Roeber B."/>
            <person name="Rajamani S."/>
            <person name="Sayre R.T."/>
            <person name="Brokstein P."/>
            <person name="Dubchak I."/>
            <person name="Goodstein D."/>
            <person name="Hornick L."/>
            <person name="Huang Y.W."/>
            <person name="Jhaveri J."/>
            <person name="Luo Y."/>
            <person name="Martinez D."/>
            <person name="Ngau W.C."/>
            <person name="Otillar B."/>
            <person name="Poliakov A."/>
            <person name="Porter A."/>
            <person name="Szajkowski L."/>
            <person name="Werner G."/>
            <person name="Zhou K."/>
            <person name="Grigoriev I.V."/>
            <person name="Rokhsar D.S."/>
            <person name="Grossman A.R."/>
        </authorList>
    </citation>
    <scope>NUCLEOTIDE SEQUENCE [LARGE SCALE GENOMIC DNA]</scope>
    <source>
        <strain evidence="7">CC-503</strain>
    </source>
</reference>
<dbReference type="InterPro" id="IPR011992">
    <property type="entry name" value="EF-hand-dom_pair"/>
</dbReference>
<dbReference type="InterPro" id="IPR001611">
    <property type="entry name" value="Leu-rich_rpt"/>
</dbReference>
<organism evidence="6 7">
    <name type="scientific">Chlamydomonas reinhardtii</name>
    <name type="common">Chlamydomonas smithii</name>
    <dbReference type="NCBI Taxonomy" id="3055"/>
    <lineage>
        <taxon>Eukaryota</taxon>
        <taxon>Viridiplantae</taxon>
        <taxon>Chlorophyta</taxon>
        <taxon>core chlorophytes</taxon>
        <taxon>Chlorophyceae</taxon>
        <taxon>CS clade</taxon>
        <taxon>Chlamydomonadales</taxon>
        <taxon>Chlamydomonadaceae</taxon>
        <taxon>Chlamydomonas</taxon>
    </lineage>
</organism>
<feature type="region of interest" description="Disordered" evidence="4">
    <location>
        <begin position="1063"/>
        <end position="1138"/>
    </location>
</feature>
<sequence length="1138" mass="120322">MPSDGASVAGSSRSSMSRASRASKRGAKKSLPPPPPPEPVEEPKDAFQPSMLSAGLSQLGRTADGLKPAYLTLSLTGTDLANADVLGAFPHLQTLVLRDNRLVELRGLAALRHLTAVDVSGNKLTQVLDLRLPADGASGPTNLRSADFSRNALDMLRDLSPFSRLTSLSAAHNRLERVGEGLTSLTLLKVLDLSHNRLVSVRGLERCANLRELRLGHNALQSLEPLAGLSQLQVLDVSHNRLAQLSGAAGLSSLRTLDVSCNRLGRLEELAVVRGASLLGTLDVRGNPLDKAMCLRLHVVHLLPQVVMLDGVAVESKEKVLAANMHGADADSLRLIRRKYFPNGELDDGGGAIPPLAAGLVASAAEEEAAADGPGPGDGAYVRLDAWAASIKPEWVLGGGGGNVVSLADQLASVCAPPRPTTTAAAATANGSTHNSTSGAAPGAGAANGHHGVRGAGVGAAPSGAAAGGKPSAANEAAWRRAQLERARVCWRWVVTHVAATAKLETTWDVAAPLFGHTAQAAAIERVLLGNGEPAPPAAPPPPPQLLGAPLAPPAAAPLPGGGTWSERVARLFTLLCRACELEAVPIPGYWKHAALPPGSRVHAHNHCWAGVKVNGRWRLVDPTAAALAGGHFPFFVPPDAFIYSYWPLEAAWQLLQEPLSQEVWWQLPYASVAFFAEGCRLGDASLAAVNTLLPIRQGGVLPAFALAVAAPRRRGCHLAQRLYDRARRVVAEWPPREPGAPAYAFQQVVAGPHGQVEVSFGADSHAAQLHQMYFSLPAPGEYEMEVSHVRELPGGGLTLAVEGLPAPGLALRVVEEQQLLRVKVTLPGIQPHDEAEDGILHSPAVLRTPLPFGSPHWYEAGCQLISPPPHRPLEADRSEPFKLVVPGASRVGLMAEGLQQPIELAAADDDSFAFSTSLQVPRCRAATLMAYMHNDHLSSCAWVPLVQLAVLPQSQHMVYTPIAVEVPEVGDDDPAAHFAREIFKAMDKNLDGGVCRREILAAFRRNRQHADILKCPARIRQDDGTFERFVDVFMQIDTSKLGTFTFNELAFYMGVLPTGYYQYSDDEDEDEDFDSGDEQDLDPEERAGRQAELDAELDAPDDEGEGGGGGPGGGEASGYTGDSAGGGGGEGEGPSEA</sequence>
<feature type="region of interest" description="Disordered" evidence="4">
    <location>
        <begin position="532"/>
        <end position="553"/>
    </location>
</feature>
<dbReference type="InParanoid" id="A0A2K3CXT1"/>
<dbReference type="OMA" id="ANMHGAD"/>
<dbReference type="SMART" id="SM00369">
    <property type="entry name" value="LRR_TYP"/>
    <property type="match status" value="6"/>
</dbReference>
<dbReference type="SUPFAM" id="SSF47473">
    <property type="entry name" value="EF-hand"/>
    <property type="match status" value="1"/>
</dbReference>
<dbReference type="InterPro" id="IPR050836">
    <property type="entry name" value="SDS22/Internalin_LRR"/>
</dbReference>
<dbReference type="InterPro" id="IPR038765">
    <property type="entry name" value="Papain-like_cys_pep_sf"/>
</dbReference>
<keyword evidence="3" id="KW-0677">Repeat</keyword>
<feature type="compositionally biased region" description="Low complexity" evidence="4">
    <location>
        <begin position="1"/>
        <end position="20"/>
    </location>
</feature>
<keyword evidence="8 9" id="KW-0002">3D-structure</keyword>
<dbReference type="PRINTS" id="PR00019">
    <property type="entry name" value="LEURICHRPT"/>
</dbReference>
<dbReference type="SMART" id="SM00364">
    <property type="entry name" value="LRR_BAC"/>
    <property type="match status" value="5"/>
</dbReference>
<feature type="domain" description="EF-hand" evidence="5">
    <location>
        <begin position="975"/>
        <end position="1010"/>
    </location>
</feature>
<dbReference type="GO" id="GO:0005737">
    <property type="term" value="C:cytoplasm"/>
    <property type="evidence" value="ECO:0000318"/>
    <property type="project" value="GO_Central"/>
</dbReference>
<feature type="compositionally biased region" description="Pro residues" evidence="4">
    <location>
        <begin position="534"/>
        <end position="553"/>
    </location>
</feature>
<dbReference type="InterPro" id="IPR003591">
    <property type="entry name" value="Leu-rich_rpt_typical-subtyp"/>
</dbReference>
<dbReference type="InterPro" id="IPR032675">
    <property type="entry name" value="LRR_dom_sf"/>
</dbReference>
<keyword evidence="7" id="KW-1185">Reference proteome</keyword>
<evidence type="ECO:0007829" key="9">
    <source>
        <dbReference type="PDB" id="7SQC"/>
    </source>
</evidence>
<dbReference type="InterPro" id="IPR002931">
    <property type="entry name" value="Transglutaminase-like"/>
</dbReference>
<feature type="compositionally biased region" description="Gly residues" evidence="4">
    <location>
        <begin position="1107"/>
        <end position="1117"/>
    </location>
</feature>
<evidence type="ECO:0000313" key="6">
    <source>
        <dbReference type="EMBL" id="PNW73098.1"/>
    </source>
</evidence>